<evidence type="ECO:0000256" key="1">
    <source>
        <dbReference type="SAM" id="Phobius"/>
    </source>
</evidence>
<protein>
    <submittedName>
        <fullName evidence="3">Sporulation protein YpjB</fullName>
    </submittedName>
</protein>
<keyword evidence="1" id="KW-0472">Membrane</keyword>
<name>A0A2T4Z9Y9_9BACL</name>
<evidence type="ECO:0000256" key="2">
    <source>
        <dbReference type="SAM" id="SignalP"/>
    </source>
</evidence>
<proteinExistence type="predicted"/>
<keyword evidence="1" id="KW-0812">Transmembrane</keyword>
<organism evidence="3 4">
    <name type="scientific">Desmospora activa DSM 45169</name>
    <dbReference type="NCBI Taxonomy" id="1121389"/>
    <lineage>
        <taxon>Bacteria</taxon>
        <taxon>Bacillati</taxon>
        <taxon>Bacillota</taxon>
        <taxon>Bacilli</taxon>
        <taxon>Bacillales</taxon>
        <taxon>Thermoactinomycetaceae</taxon>
        <taxon>Desmospora</taxon>
    </lineage>
</organism>
<keyword evidence="4" id="KW-1185">Reference proteome</keyword>
<gene>
    <name evidence="3" type="ORF">C8J48_1296</name>
</gene>
<evidence type="ECO:0000313" key="4">
    <source>
        <dbReference type="Proteomes" id="UP000241639"/>
    </source>
</evidence>
<keyword evidence="2" id="KW-0732">Signal</keyword>
<dbReference type="InterPro" id="IPR014231">
    <property type="entry name" value="Spore_YpjB"/>
</dbReference>
<feature type="signal peptide" evidence="2">
    <location>
        <begin position="1"/>
        <end position="25"/>
    </location>
</feature>
<accession>A0A2T4Z9Y9</accession>
<dbReference type="Pfam" id="PF09577">
    <property type="entry name" value="Spore_YpjB"/>
    <property type="match status" value="1"/>
</dbReference>
<reference evidence="3 4" key="1">
    <citation type="submission" date="2018-04" db="EMBL/GenBank/DDBJ databases">
        <title>Genomic Encyclopedia of Archaeal and Bacterial Type Strains, Phase II (KMG-II): from individual species to whole genera.</title>
        <authorList>
            <person name="Goeker M."/>
        </authorList>
    </citation>
    <scope>NUCLEOTIDE SEQUENCE [LARGE SCALE GENOMIC DNA]</scope>
    <source>
        <strain evidence="3 4">DSM 45169</strain>
    </source>
</reference>
<dbReference type="AlphaFoldDB" id="A0A2T4Z9Y9"/>
<feature type="chain" id="PRO_5015686326" evidence="2">
    <location>
        <begin position="26"/>
        <end position="263"/>
    </location>
</feature>
<keyword evidence="1" id="KW-1133">Transmembrane helix</keyword>
<dbReference type="OrthoDB" id="2464294at2"/>
<sequence>MRRGWFTLGVVVCLVWFSGVETAVADEDQWEQEAAMIHKEVREKKWGQARERLQVLAEDFYASSASMGWEPHEIAIISDCIVELDQVLNDSSLQPHVALTRTERLWLALDARTHPHQPLWHEYEEVFQQELDEMKKALQQGESKEVEWALEAWNHHMDQIRPAIAISFSAETSWLLEERMKTISEGAPSDVMAIEKHIKEWEALLPALFEGKAETIRHLVNVPPPIGWPLALLTTVIATVLGYVALVKYRYEQRSYTVRSDRR</sequence>
<dbReference type="RefSeq" id="WP_107725474.1">
    <property type="nucleotide sequence ID" value="NZ_PZZP01000001.1"/>
</dbReference>
<feature type="transmembrane region" description="Helical" evidence="1">
    <location>
        <begin position="226"/>
        <end position="246"/>
    </location>
</feature>
<evidence type="ECO:0000313" key="3">
    <source>
        <dbReference type="EMBL" id="PTM58708.1"/>
    </source>
</evidence>
<comment type="caution">
    <text evidence="3">The sequence shown here is derived from an EMBL/GenBank/DDBJ whole genome shotgun (WGS) entry which is preliminary data.</text>
</comment>
<dbReference type="Proteomes" id="UP000241639">
    <property type="component" value="Unassembled WGS sequence"/>
</dbReference>
<dbReference type="EMBL" id="PZZP01000001">
    <property type="protein sequence ID" value="PTM58708.1"/>
    <property type="molecule type" value="Genomic_DNA"/>
</dbReference>